<dbReference type="Gene3D" id="3.40.50.300">
    <property type="entry name" value="P-loop containing nucleotide triphosphate hydrolases"/>
    <property type="match status" value="1"/>
</dbReference>
<dbReference type="EMBL" id="AFXP01000008">
    <property type="protein sequence ID" value="EHG16379.1"/>
    <property type="molecule type" value="Genomic_DNA"/>
</dbReference>
<proteinExistence type="predicted"/>
<name>G6AG49_9BACT</name>
<dbReference type="HOGENOM" id="CLU_731278_0_0_10"/>
<dbReference type="RefSeq" id="WP_008822987.1">
    <property type="nucleotide sequence ID" value="NZ_JH376763.1"/>
</dbReference>
<dbReference type="AlphaFoldDB" id="G6AG49"/>
<dbReference type="Proteomes" id="UP000004597">
    <property type="component" value="Unassembled WGS sequence"/>
</dbReference>
<dbReference type="PATRIC" id="fig|857291.3.peg.1067"/>
<evidence type="ECO:0000259" key="1">
    <source>
        <dbReference type="Pfam" id="PF13476"/>
    </source>
</evidence>
<keyword evidence="3" id="KW-1185">Reference proteome</keyword>
<dbReference type="InterPro" id="IPR038729">
    <property type="entry name" value="Rad50/SbcC_AAA"/>
</dbReference>
<evidence type="ECO:0000313" key="3">
    <source>
        <dbReference type="Proteomes" id="UP000004597"/>
    </source>
</evidence>
<dbReference type="STRING" id="857291.HMPREF9138_01076"/>
<protein>
    <recommendedName>
        <fullName evidence="1">Rad50/SbcC-type AAA domain-containing protein</fullName>
    </recommendedName>
</protein>
<comment type="caution">
    <text evidence="2">The sequence shown here is derived from an EMBL/GenBank/DDBJ whole genome shotgun (WGS) entry which is preliminary data.</text>
</comment>
<feature type="domain" description="Rad50/SbcC-type AAA" evidence="1">
    <location>
        <begin position="13"/>
        <end position="328"/>
    </location>
</feature>
<dbReference type="SUPFAM" id="SSF52540">
    <property type="entry name" value="P-loop containing nucleoside triphosphate hydrolases"/>
    <property type="match status" value="1"/>
</dbReference>
<evidence type="ECO:0000313" key="2">
    <source>
        <dbReference type="EMBL" id="EHG16379.1"/>
    </source>
</evidence>
<dbReference type="GO" id="GO:0016887">
    <property type="term" value="F:ATP hydrolysis activity"/>
    <property type="evidence" value="ECO:0007669"/>
    <property type="project" value="InterPro"/>
</dbReference>
<sequence length="378" mass="44093">MSRQIFLPELTSINIKNYTLYPNGLDYTYDFVEGINLILGGNGMGKTTFVNIIKFGLIGLYRKAKDLTRTYMDRAIVKRQLYESDYFSARKDDSISTDGIAQVVLKFKINNTYFEVTRSLEDGCLLSVIIDGKSLEGIPISENRYERVNDSEQTQYLLYQYEKKIKEFSNLTFDDLIFFVNEILFFGENHNTVLWNDGIDGRTDVQNELFNKYFNEPELDLERQEMQRQAKYFDSLSRHKSEDMRVITKLLEKIKISKSDKDIGTSVSIDIIELKKRIELVTEELASIQTTQKSLSKEICLLQGEKNRDSLQAIKLDDEKKQIEKEMNACLWETLHPMYNTFIKNIQLNHLCPICSHEAEELAEKVKVSPKKMFCLWK</sequence>
<dbReference type="GO" id="GO:0006302">
    <property type="term" value="P:double-strand break repair"/>
    <property type="evidence" value="ECO:0007669"/>
    <property type="project" value="InterPro"/>
</dbReference>
<reference evidence="2 3" key="1">
    <citation type="submission" date="2011-10" db="EMBL/GenBank/DDBJ databases">
        <title>The Genome Sequence of Prevotella histicola F0411.</title>
        <authorList>
            <consortium name="The Broad Institute Genome Sequencing Platform"/>
            <person name="Earl A."/>
            <person name="Ward D."/>
            <person name="Feldgarden M."/>
            <person name="Gevers D."/>
            <person name="Izard J."/>
            <person name="Ganesan A."/>
            <person name="Blanton J.M."/>
            <person name="Baranova O.V."/>
            <person name="Tanner A.C."/>
            <person name="Mathney J.M.J."/>
            <person name="Dewhirst F.E."/>
            <person name="Young S.K."/>
            <person name="Zeng Q."/>
            <person name="Gargeya S."/>
            <person name="Fitzgerald M."/>
            <person name="Haas B."/>
            <person name="Abouelleil A."/>
            <person name="Alvarado L."/>
            <person name="Arachchi H.M."/>
            <person name="Berlin A."/>
            <person name="Brown A."/>
            <person name="Chapman S.B."/>
            <person name="Chen Z."/>
            <person name="Dunbar C."/>
            <person name="Freedman E."/>
            <person name="Gearin G."/>
            <person name="Gellesch M."/>
            <person name="Goldberg J."/>
            <person name="Griggs A."/>
            <person name="Gujja S."/>
            <person name="Heiman D."/>
            <person name="Howarth C."/>
            <person name="Larson L."/>
            <person name="Lui A."/>
            <person name="MacDonald P.J.P."/>
            <person name="Montmayeur A."/>
            <person name="Murphy C."/>
            <person name="Neiman D."/>
            <person name="Pearson M."/>
            <person name="Priest M."/>
            <person name="Roberts A."/>
            <person name="Saif S."/>
            <person name="Shea T."/>
            <person name="Shenoy N."/>
            <person name="Sisk P."/>
            <person name="Stolte C."/>
            <person name="Sykes S."/>
            <person name="Wortman J."/>
            <person name="Nusbaum C."/>
            <person name="Birren B."/>
        </authorList>
    </citation>
    <scope>NUCLEOTIDE SEQUENCE [LARGE SCALE GENOMIC DNA]</scope>
    <source>
        <strain evidence="2 3">F0411</strain>
    </source>
</reference>
<dbReference type="Pfam" id="PF13476">
    <property type="entry name" value="AAA_23"/>
    <property type="match status" value="1"/>
</dbReference>
<dbReference type="InterPro" id="IPR027417">
    <property type="entry name" value="P-loop_NTPase"/>
</dbReference>
<organism evidence="2 3">
    <name type="scientific">Prevotella histicola F0411</name>
    <dbReference type="NCBI Taxonomy" id="857291"/>
    <lineage>
        <taxon>Bacteria</taxon>
        <taxon>Pseudomonadati</taxon>
        <taxon>Bacteroidota</taxon>
        <taxon>Bacteroidia</taxon>
        <taxon>Bacteroidales</taxon>
        <taxon>Prevotellaceae</taxon>
        <taxon>Prevotella</taxon>
    </lineage>
</organism>
<accession>G6AG49</accession>
<gene>
    <name evidence="2" type="ORF">HMPREF9138_01076</name>
</gene>